<dbReference type="AlphaFoldDB" id="A0A1M6E7R5"/>
<dbReference type="EMBL" id="FQZG01000016">
    <property type="protein sequence ID" value="SHI81564.1"/>
    <property type="molecule type" value="Genomic_DNA"/>
</dbReference>
<evidence type="ECO:0008006" key="3">
    <source>
        <dbReference type="Google" id="ProtNLM"/>
    </source>
</evidence>
<accession>A0A1M6E7R5</accession>
<gene>
    <name evidence="1" type="ORF">SAMN02745244_01121</name>
</gene>
<dbReference type="PROSITE" id="PS51257">
    <property type="entry name" value="PROKAR_LIPOPROTEIN"/>
    <property type="match status" value="1"/>
</dbReference>
<protein>
    <recommendedName>
        <fullName evidence="3">DUF3060 domain-containing protein</fullName>
    </recommendedName>
</protein>
<proteinExistence type="predicted"/>
<dbReference type="Pfam" id="PF11259">
    <property type="entry name" value="DUF3060"/>
    <property type="match status" value="1"/>
</dbReference>
<dbReference type="Proteomes" id="UP000184512">
    <property type="component" value="Unassembled WGS sequence"/>
</dbReference>
<reference evidence="1 2" key="1">
    <citation type="submission" date="2016-11" db="EMBL/GenBank/DDBJ databases">
        <authorList>
            <person name="Jaros S."/>
            <person name="Januszkiewicz K."/>
            <person name="Wedrychowicz H."/>
        </authorList>
    </citation>
    <scope>NUCLEOTIDE SEQUENCE [LARGE SCALE GENOMIC DNA]</scope>
    <source>
        <strain evidence="1 2">DSM 12906</strain>
    </source>
</reference>
<organism evidence="1 2">
    <name type="scientific">Tessaracoccus bendigoensis DSM 12906</name>
    <dbReference type="NCBI Taxonomy" id="1123357"/>
    <lineage>
        <taxon>Bacteria</taxon>
        <taxon>Bacillati</taxon>
        <taxon>Actinomycetota</taxon>
        <taxon>Actinomycetes</taxon>
        <taxon>Propionibacteriales</taxon>
        <taxon>Propionibacteriaceae</taxon>
        <taxon>Tessaracoccus</taxon>
    </lineage>
</organism>
<keyword evidence="2" id="KW-1185">Reference proteome</keyword>
<evidence type="ECO:0000313" key="1">
    <source>
        <dbReference type="EMBL" id="SHI81564.1"/>
    </source>
</evidence>
<sequence length="153" mass="15572">MSQRAIVRIVTAVALIGLTGCAWLEPPLEPAVTDGVVSGQGGSESSFDRAAVSGAAGETRTCRSGQTVVSNADDGVRLEGDCSSVRVSGDMSIVTADHIGTLVVEGYGHVVLTGSVDSVTLTADAYGSVVEWETGDPEVANYAADSVARLASR</sequence>
<dbReference type="OrthoDB" id="4965852at2"/>
<evidence type="ECO:0000313" key="2">
    <source>
        <dbReference type="Proteomes" id="UP000184512"/>
    </source>
</evidence>
<name>A0A1M6E7R5_9ACTN</name>
<dbReference type="RefSeq" id="WP_073186559.1">
    <property type="nucleotide sequence ID" value="NZ_FQZG01000016.1"/>
</dbReference>
<dbReference type="STRING" id="1123357.SAMN02745244_01121"/>
<dbReference type="InterPro" id="IPR021417">
    <property type="entry name" value="DUF3060"/>
</dbReference>